<dbReference type="InterPro" id="IPR016167">
    <property type="entry name" value="FAD-bd_PCMH_sub1"/>
</dbReference>
<dbReference type="EMBL" id="VJWA01000001">
    <property type="protein sequence ID" value="TRW17033.1"/>
    <property type="molecule type" value="Genomic_DNA"/>
</dbReference>
<protein>
    <submittedName>
        <fullName evidence="5">Xanthine dehydrogenase family protein subunit M</fullName>
    </submittedName>
</protein>
<dbReference type="OrthoDB" id="9793944at2"/>
<accession>A0A552UFN7</accession>
<evidence type="ECO:0000256" key="1">
    <source>
        <dbReference type="ARBA" id="ARBA00022630"/>
    </source>
</evidence>
<dbReference type="AlphaFoldDB" id="A0A552UFN7"/>
<evidence type="ECO:0000259" key="4">
    <source>
        <dbReference type="PROSITE" id="PS51387"/>
    </source>
</evidence>
<dbReference type="InterPro" id="IPR036683">
    <property type="entry name" value="CO_DH_flav_C_dom_sf"/>
</dbReference>
<dbReference type="InterPro" id="IPR051312">
    <property type="entry name" value="Diverse_Substr_Oxidored"/>
</dbReference>
<keyword evidence="2" id="KW-0274">FAD</keyword>
<dbReference type="Proteomes" id="UP000317894">
    <property type="component" value="Unassembled WGS sequence"/>
</dbReference>
<dbReference type="InterPro" id="IPR005107">
    <property type="entry name" value="CO_DH_flav_C"/>
</dbReference>
<dbReference type="Gene3D" id="3.30.43.10">
    <property type="entry name" value="Uridine Diphospho-n-acetylenolpyruvylglucosamine Reductase, domain 2"/>
    <property type="match status" value="1"/>
</dbReference>
<dbReference type="PROSITE" id="PS51387">
    <property type="entry name" value="FAD_PCMH"/>
    <property type="match status" value="1"/>
</dbReference>
<keyword evidence="1" id="KW-0285">Flavoprotein</keyword>
<evidence type="ECO:0000313" key="5">
    <source>
        <dbReference type="EMBL" id="TRW17033.1"/>
    </source>
</evidence>
<dbReference type="PANTHER" id="PTHR42659">
    <property type="entry name" value="XANTHINE DEHYDROGENASE SUBUNIT C-RELATED"/>
    <property type="match status" value="1"/>
</dbReference>
<comment type="caution">
    <text evidence="5">The sequence shown here is derived from an EMBL/GenBank/DDBJ whole genome shotgun (WGS) entry which is preliminary data.</text>
</comment>
<dbReference type="Gene3D" id="3.30.465.10">
    <property type="match status" value="1"/>
</dbReference>
<dbReference type="SUPFAM" id="SSF55447">
    <property type="entry name" value="CO dehydrogenase flavoprotein C-terminal domain-like"/>
    <property type="match status" value="1"/>
</dbReference>
<dbReference type="GO" id="GO:0016491">
    <property type="term" value="F:oxidoreductase activity"/>
    <property type="evidence" value="ECO:0007669"/>
    <property type="project" value="UniProtKB-KW"/>
</dbReference>
<gene>
    <name evidence="5" type="ORF">FMM06_02155</name>
</gene>
<dbReference type="InterPro" id="IPR016166">
    <property type="entry name" value="FAD-bd_PCMH"/>
</dbReference>
<sequence>MRDFDLVRPASVAEAAAAFAASGDAAYLAGGHTLIPAMKARLRAPETLVDLSRLPGLTGVTRDGDRLWVGALTTHAAVAEDATVEAAIPGLSALALLIGDPQVRAKGTLGGVIANNDPAADYPAACLALDATIVTDRAEYGAGDFFQGMFATALSDGEIVTRVGFRVPTASAYAKFRHPASRYAVAAVYVARFTDGVRVAVTGAGPGAFRWTEAEAALTASFDAGAVAGLTLEDGDLSSDIHCSAEYRAHLCGVMLAQAVEGSING</sequence>
<keyword evidence="6" id="KW-1185">Reference proteome</keyword>
<dbReference type="SMART" id="SM01092">
    <property type="entry name" value="CO_deh_flav_C"/>
    <property type="match status" value="1"/>
</dbReference>
<dbReference type="GO" id="GO:0071949">
    <property type="term" value="F:FAD binding"/>
    <property type="evidence" value="ECO:0007669"/>
    <property type="project" value="InterPro"/>
</dbReference>
<organism evidence="5 6">
    <name type="scientific">Glacieibacterium frigidum</name>
    <dbReference type="NCBI Taxonomy" id="2593303"/>
    <lineage>
        <taxon>Bacteria</taxon>
        <taxon>Pseudomonadati</taxon>
        <taxon>Pseudomonadota</taxon>
        <taxon>Alphaproteobacteria</taxon>
        <taxon>Sphingomonadales</taxon>
        <taxon>Sphingosinicellaceae</taxon>
        <taxon>Glacieibacterium</taxon>
    </lineage>
</organism>
<dbReference type="SUPFAM" id="SSF56176">
    <property type="entry name" value="FAD-binding/transporter-associated domain-like"/>
    <property type="match status" value="1"/>
</dbReference>
<name>A0A552UFN7_9SPHN</name>
<reference evidence="5 6" key="1">
    <citation type="submission" date="2019-07" db="EMBL/GenBank/DDBJ databases">
        <title>Novel species isolated from glacier.</title>
        <authorList>
            <person name="Liu Q."/>
            <person name="Xin Y.-H."/>
        </authorList>
    </citation>
    <scope>NUCLEOTIDE SEQUENCE [LARGE SCALE GENOMIC DNA]</scope>
    <source>
        <strain evidence="5 6">LB1R16</strain>
    </source>
</reference>
<feature type="domain" description="FAD-binding PCMH-type" evidence="4">
    <location>
        <begin position="1"/>
        <end position="170"/>
    </location>
</feature>
<dbReference type="RefSeq" id="WP_143554577.1">
    <property type="nucleotide sequence ID" value="NZ_VJWA01000001.1"/>
</dbReference>
<dbReference type="InterPro" id="IPR016169">
    <property type="entry name" value="FAD-bd_PCMH_sub2"/>
</dbReference>
<dbReference type="InterPro" id="IPR036318">
    <property type="entry name" value="FAD-bd_PCMH-like_sf"/>
</dbReference>
<evidence type="ECO:0000256" key="2">
    <source>
        <dbReference type="ARBA" id="ARBA00022827"/>
    </source>
</evidence>
<dbReference type="Gene3D" id="3.30.390.50">
    <property type="entry name" value="CO dehydrogenase flavoprotein, C-terminal domain"/>
    <property type="match status" value="1"/>
</dbReference>
<evidence type="ECO:0000256" key="3">
    <source>
        <dbReference type="ARBA" id="ARBA00023002"/>
    </source>
</evidence>
<keyword evidence="3" id="KW-0560">Oxidoreductase</keyword>
<dbReference type="PANTHER" id="PTHR42659:SF2">
    <property type="entry name" value="XANTHINE DEHYDROGENASE SUBUNIT C-RELATED"/>
    <property type="match status" value="1"/>
</dbReference>
<proteinExistence type="predicted"/>
<dbReference type="InterPro" id="IPR002346">
    <property type="entry name" value="Mopterin_DH_FAD-bd"/>
</dbReference>
<evidence type="ECO:0000313" key="6">
    <source>
        <dbReference type="Proteomes" id="UP000317894"/>
    </source>
</evidence>
<dbReference type="Pfam" id="PF00941">
    <property type="entry name" value="FAD_binding_5"/>
    <property type="match status" value="1"/>
</dbReference>